<evidence type="ECO:0000256" key="1">
    <source>
        <dbReference type="ARBA" id="ARBA00022679"/>
    </source>
</evidence>
<dbReference type="PANTHER" id="PTHR43072">
    <property type="entry name" value="N-ACETYLTRANSFERASE"/>
    <property type="match status" value="1"/>
</dbReference>
<dbReference type="GO" id="GO:0016747">
    <property type="term" value="F:acyltransferase activity, transferring groups other than amino-acyl groups"/>
    <property type="evidence" value="ECO:0007669"/>
    <property type="project" value="InterPro"/>
</dbReference>
<evidence type="ECO:0000259" key="3">
    <source>
        <dbReference type="PROSITE" id="PS51186"/>
    </source>
</evidence>
<gene>
    <name evidence="4" type="primary">yncA</name>
    <name evidence="4" type="ORF">Lsan_2186</name>
</gene>
<sequence>MLDFQIRAATKNDWPQIVSIYNYYIVNSVFNFEQQVHSLKSLTLWFNNFLDGSPHQLLVGTNKQNIVIGYAATTPFSAIMGYQSSFNISIYCNPKYRGVGLGSYLLNELIERSKLISFAHRLYAGVTVSNDLSMNLFQKFGFIKVAHFTEVGYKFDRYWDVIWFEKRI</sequence>
<dbReference type="CDD" id="cd04301">
    <property type="entry name" value="NAT_SF"/>
    <property type="match status" value="1"/>
</dbReference>
<dbReference type="PROSITE" id="PS51186">
    <property type="entry name" value="GNAT"/>
    <property type="match status" value="1"/>
</dbReference>
<dbReference type="InterPro" id="IPR016181">
    <property type="entry name" value="Acyl_CoA_acyltransferase"/>
</dbReference>
<comment type="caution">
    <text evidence="4">The sequence shown here is derived from an EMBL/GenBank/DDBJ whole genome shotgun (WGS) entry which is preliminary data.</text>
</comment>
<evidence type="ECO:0000256" key="2">
    <source>
        <dbReference type="ARBA" id="ARBA00023315"/>
    </source>
</evidence>
<protein>
    <submittedName>
        <fullName evidence="4">N-acyltransferase YncA</fullName>
        <ecNumber evidence="4">2.3.1.-</ecNumber>
    </submittedName>
</protein>
<evidence type="ECO:0000313" key="4">
    <source>
        <dbReference type="EMBL" id="KTD59595.1"/>
    </source>
</evidence>
<dbReference type="InterPro" id="IPR000182">
    <property type="entry name" value="GNAT_dom"/>
</dbReference>
<dbReference type="EC" id="2.3.1.-" evidence="4"/>
<dbReference type="OrthoDB" id="5459937at2"/>
<dbReference type="SUPFAM" id="SSF55729">
    <property type="entry name" value="Acyl-CoA N-acyltransferases (Nat)"/>
    <property type="match status" value="1"/>
</dbReference>
<keyword evidence="1 4" id="KW-0808">Transferase</keyword>
<dbReference type="AlphaFoldDB" id="A0A0W0YRQ0"/>
<dbReference type="Gene3D" id="3.40.630.30">
    <property type="match status" value="1"/>
</dbReference>
<organism evidence="4 5">
    <name type="scientific">Legionella santicrucis</name>
    <dbReference type="NCBI Taxonomy" id="45074"/>
    <lineage>
        <taxon>Bacteria</taxon>
        <taxon>Pseudomonadati</taxon>
        <taxon>Pseudomonadota</taxon>
        <taxon>Gammaproteobacteria</taxon>
        <taxon>Legionellales</taxon>
        <taxon>Legionellaceae</taxon>
        <taxon>Legionella</taxon>
    </lineage>
</organism>
<proteinExistence type="predicted"/>
<dbReference type="RefSeq" id="WP_058514435.1">
    <property type="nucleotide sequence ID" value="NZ_CAAAIH010000015.1"/>
</dbReference>
<feature type="domain" description="N-acetyltransferase" evidence="3">
    <location>
        <begin position="4"/>
        <end position="165"/>
    </location>
</feature>
<keyword evidence="2 4" id="KW-0012">Acyltransferase</keyword>
<dbReference type="STRING" id="45074.Lsan_2186"/>
<dbReference type="PANTHER" id="PTHR43072:SF23">
    <property type="entry name" value="UPF0039 PROTEIN C11D3.02C"/>
    <property type="match status" value="1"/>
</dbReference>
<accession>A0A0W0YRQ0</accession>
<dbReference type="EMBL" id="LNYU01000053">
    <property type="protein sequence ID" value="KTD59595.1"/>
    <property type="molecule type" value="Genomic_DNA"/>
</dbReference>
<dbReference type="PATRIC" id="fig|45074.5.peg.2342"/>
<dbReference type="Proteomes" id="UP000054703">
    <property type="component" value="Unassembled WGS sequence"/>
</dbReference>
<keyword evidence="5" id="KW-1185">Reference proteome</keyword>
<dbReference type="Pfam" id="PF13420">
    <property type="entry name" value="Acetyltransf_4"/>
    <property type="match status" value="1"/>
</dbReference>
<evidence type="ECO:0000313" key="5">
    <source>
        <dbReference type="Proteomes" id="UP000054703"/>
    </source>
</evidence>
<reference evidence="4 5" key="1">
    <citation type="submission" date="2015-11" db="EMBL/GenBank/DDBJ databases">
        <title>Genomic analysis of 38 Legionella species identifies large and diverse effector repertoires.</title>
        <authorList>
            <person name="Burstein D."/>
            <person name="Amaro F."/>
            <person name="Zusman T."/>
            <person name="Lifshitz Z."/>
            <person name="Cohen O."/>
            <person name="Gilbert J.A."/>
            <person name="Pupko T."/>
            <person name="Shuman H.A."/>
            <person name="Segal G."/>
        </authorList>
    </citation>
    <scope>NUCLEOTIDE SEQUENCE [LARGE SCALE GENOMIC DNA]</scope>
    <source>
        <strain evidence="4 5">SC-63-C7</strain>
    </source>
</reference>
<name>A0A0W0YRQ0_9GAMM</name>